<evidence type="ECO:0000313" key="3">
    <source>
        <dbReference type="Proteomes" id="UP000267251"/>
    </source>
</evidence>
<dbReference type="InterPro" id="IPR042522">
    <property type="entry name" value="Atg7_N_1"/>
</dbReference>
<evidence type="ECO:0000259" key="1">
    <source>
        <dbReference type="Pfam" id="PF16420"/>
    </source>
</evidence>
<dbReference type="Gene3D" id="3.40.140.70">
    <property type="entry name" value="Ubiquitin-like modifier-activating enzyme ATG7 N-terminal domain"/>
    <property type="match status" value="1"/>
</dbReference>
<proteinExistence type="predicted"/>
<dbReference type="AlphaFoldDB" id="A0A4P9Y092"/>
<dbReference type="Pfam" id="PF16420">
    <property type="entry name" value="ATG7_N"/>
    <property type="match status" value="1"/>
</dbReference>
<dbReference type="InterPro" id="IPR032197">
    <property type="entry name" value="Atg7_N"/>
</dbReference>
<name>A0A4P9Y092_9FUNG</name>
<gene>
    <name evidence="2" type="ORF">BJ684DRAFT_17294</name>
</gene>
<feature type="non-terminal residue" evidence="2">
    <location>
        <position position="131"/>
    </location>
</feature>
<accession>A0A4P9Y092</accession>
<dbReference type="OrthoDB" id="338614at2759"/>
<dbReference type="Proteomes" id="UP000267251">
    <property type="component" value="Unassembled WGS sequence"/>
</dbReference>
<protein>
    <recommendedName>
        <fullName evidence="1">Ubiquitin-like modifier-activating enzyme Atg7 N-terminal domain-containing protein</fullName>
    </recommendedName>
</protein>
<feature type="domain" description="Ubiquitin-like modifier-activating enzyme Atg7 N-terminal" evidence="1">
    <location>
        <begin position="15"/>
        <end position="128"/>
    </location>
</feature>
<reference evidence="3" key="1">
    <citation type="journal article" date="2018" name="Nat. Microbiol.">
        <title>Leveraging single-cell genomics to expand the fungal tree of life.</title>
        <authorList>
            <person name="Ahrendt S.R."/>
            <person name="Quandt C.A."/>
            <person name="Ciobanu D."/>
            <person name="Clum A."/>
            <person name="Salamov A."/>
            <person name="Andreopoulos B."/>
            <person name="Cheng J.F."/>
            <person name="Woyke T."/>
            <person name="Pelin A."/>
            <person name="Henrissat B."/>
            <person name="Reynolds N.K."/>
            <person name="Benny G.L."/>
            <person name="Smith M.E."/>
            <person name="James T.Y."/>
            <person name="Grigoriev I.V."/>
        </authorList>
    </citation>
    <scope>NUCLEOTIDE SEQUENCE [LARGE SCALE GENOMIC DNA]</scope>
</reference>
<evidence type="ECO:0000313" key="2">
    <source>
        <dbReference type="EMBL" id="RKP12196.1"/>
    </source>
</evidence>
<keyword evidence="3" id="KW-1185">Reference proteome</keyword>
<dbReference type="EMBL" id="KZ988439">
    <property type="protein sequence ID" value="RKP12196.1"/>
    <property type="molecule type" value="Genomic_DNA"/>
</dbReference>
<organism evidence="2 3">
    <name type="scientific">Piptocephalis cylindrospora</name>
    <dbReference type="NCBI Taxonomy" id="1907219"/>
    <lineage>
        <taxon>Eukaryota</taxon>
        <taxon>Fungi</taxon>
        <taxon>Fungi incertae sedis</taxon>
        <taxon>Zoopagomycota</taxon>
        <taxon>Zoopagomycotina</taxon>
        <taxon>Zoopagomycetes</taxon>
        <taxon>Zoopagales</taxon>
        <taxon>Piptocephalidaceae</taxon>
        <taxon>Piptocephalis</taxon>
    </lineage>
</organism>
<sequence>MTAEQPAQDPQGSPLQFEPFASSLTPAFLQALGQAKLTTFRLDTSAQALTGSYRTPGLAPFHVQRAEGTSTTHQPILFIVNENAMEIGGKDASTSTVPNVFHCPGTLINTNTVEEFRQLDFAKLLDQHRQL</sequence>